<dbReference type="EMBL" id="UINC01067603">
    <property type="protein sequence ID" value="SVB99422.1"/>
    <property type="molecule type" value="Genomic_DNA"/>
</dbReference>
<feature type="non-terminal residue" evidence="1">
    <location>
        <position position="32"/>
    </location>
</feature>
<gene>
    <name evidence="1" type="ORF">METZ01_LOCUS252276</name>
</gene>
<reference evidence="1" key="1">
    <citation type="submission" date="2018-05" db="EMBL/GenBank/DDBJ databases">
        <authorList>
            <person name="Lanie J.A."/>
            <person name="Ng W.-L."/>
            <person name="Kazmierczak K.M."/>
            <person name="Andrzejewski T.M."/>
            <person name="Davidsen T.M."/>
            <person name="Wayne K.J."/>
            <person name="Tettelin H."/>
            <person name="Glass J.I."/>
            <person name="Rusch D."/>
            <person name="Podicherti R."/>
            <person name="Tsui H.-C.T."/>
            <person name="Winkler M.E."/>
        </authorList>
    </citation>
    <scope>NUCLEOTIDE SEQUENCE</scope>
</reference>
<organism evidence="1">
    <name type="scientific">marine metagenome</name>
    <dbReference type="NCBI Taxonomy" id="408172"/>
    <lineage>
        <taxon>unclassified sequences</taxon>
        <taxon>metagenomes</taxon>
        <taxon>ecological metagenomes</taxon>
    </lineage>
</organism>
<accession>A0A382IJK0</accession>
<protein>
    <submittedName>
        <fullName evidence="1">Uncharacterized protein</fullName>
    </submittedName>
</protein>
<name>A0A382IJK0_9ZZZZ</name>
<evidence type="ECO:0000313" key="1">
    <source>
        <dbReference type="EMBL" id="SVB99422.1"/>
    </source>
</evidence>
<dbReference type="AlphaFoldDB" id="A0A382IJK0"/>
<sequence>MKRIPSLFFIVALTGALCAQPGQGQRPGGDRG</sequence>
<proteinExistence type="predicted"/>